<evidence type="ECO:0000313" key="1">
    <source>
        <dbReference type="EMBL" id="RRT41187.1"/>
    </source>
</evidence>
<gene>
    <name evidence="1" type="ORF">B296_00052429</name>
</gene>
<dbReference type="EMBL" id="AMZH03018781">
    <property type="protein sequence ID" value="RRT41187.1"/>
    <property type="molecule type" value="Genomic_DNA"/>
</dbReference>
<accession>A0A426XNW6</accession>
<evidence type="ECO:0000313" key="2">
    <source>
        <dbReference type="Proteomes" id="UP000287651"/>
    </source>
</evidence>
<dbReference type="Proteomes" id="UP000287651">
    <property type="component" value="Unassembled WGS sequence"/>
</dbReference>
<protein>
    <submittedName>
        <fullName evidence="1">Uncharacterized protein</fullName>
    </submittedName>
</protein>
<reference evidence="1 2" key="1">
    <citation type="journal article" date="2014" name="Agronomy (Basel)">
        <title>A Draft Genome Sequence for Ensete ventricosum, the Drought-Tolerant Tree Against Hunger.</title>
        <authorList>
            <person name="Harrison J."/>
            <person name="Moore K.A."/>
            <person name="Paszkiewicz K."/>
            <person name="Jones T."/>
            <person name="Grant M."/>
            <person name="Ambacheew D."/>
            <person name="Muzemil S."/>
            <person name="Studholme D.J."/>
        </authorList>
    </citation>
    <scope>NUCLEOTIDE SEQUENCE [LARGE SCALE GENOMIC DNA]</scope>
</reference>
<name>A0A426XNW6_ENSVE</name>
<sequence length="88" mass="9245">MLHCCQKIVHSSSSASIAPSTIATQSFASSATIFADDAVQLCLSSTNGTNEIDIDLLVSSLLPLLVKLAEVPDRERALVAPSSPVRSF</sequence>
<dbReference type="AlphaFoldDB" id="A0A426XNW6"/>
<organism evidence="1 2">
    <name type="scientific">Ensete ventricosum</name>
    <name type="common">Abyssinian banana</name>
    <name type="synonym">Musa ensete</name>
    <dbReference type="NCBI Taxonomy" id="4639"/>
    <lineage>
        <taxon>Eukaryota</taxon>
        <taxon>Viridiplantae</taxon>
        <taxon>Streptophyta</taxon>
        <taxon>Embryophyta</taxon>
        <taxon>Tracheophyta</taxon>
        <taxon>Spermatophyta</taxon>
        <taxon>Magnoliopsida</taxon>
        <taxon>Liliopsida</taxon>
        <taxon>Zingiberales</taxon>
        <taxon>Musaceae</taxon>
        <taxon>Ensete</taxon>
    </lineage>
</organism>
<comment type="caution">
    <text evidence="1">The sequence shown here is derived from an EMBL/GenBank/DDBJ whole genome shotgun (WGS) entry which is preliminary data.</text>
</comment>
<proteinExistence type="predicted"/>